<dbReference type="Proteomes" id="UP000799118">
    <property type="component" value="Unassembled WGS sequence"/>
</dbReference>
<evidence type="ECO:0000256" key="1">
    <source>
        <dbReference type="SAM" id="MobiDB-lite"/>
    </source>
</evidence>
<evidence type="ECO:0000313" key="2">
    <source>
        <dbReference type="EMBL" id="KAE9410403.1"/>
    </source>
</evidence>
<dbReference type="AlphaFoldDB" id="A0A6A4ILI8"/>
<keyword evidence="3" id="KW-1185">Reference proteome</keyword>
<accession>A0A6A4ILI8</accession>
<feature type="compositionally biased region" description="Basic and acidic residues" evidence="1">
    <location>
        <begin position="176"/>
        <end position="186"/>
    </location>
</feature>
<organism evidence="2 3">
    <name type="scientific">Gymnopus androsaceus JB14</name>
    <dbReference type="NCBI Taxonomy" id="1447944"/>
    <lineage>
        <taxon>Eukaryota</taxon>
        <taxon>Fungi</taxon>
        <taxon>Dikarya</taxon>
        <taxon>Basidiomycota</taxon>
        <taxon>Agaricomycotina</taxon>
        <taxon>Agaricomycetes</taxon>
        <taxon>Agaricomycetidae</taxon>
        <taxon>Agaricales</taxon>
        <taxon>Marasmiineae</taxon>
        <taxon>Omphalotaceae</taxon>
        <taxon>Gymnopus</taxon>
    </lineage>
</organism>
<feature type="region of interest" description="Disordered" evidence="1">
    <location>
        <begin position="115"/>
        <end position="186"/>
    </location>
</feature>
<feature type="compositionally biased region" description="Polar residues" evidence="1">
    <location>
        <begin position="128"/>
        <end position="142"/>
    </location>
</feature>
<name>A0A6A4ILI8_9AGAR</name>
<evidence type="ECO:0000313" key="3">
    <source>
        <dbReference type="Proteomes" id="UP000799118"/>
    </source>
</evidence>
<reference evidence="2" key="1">
    <citation type="journal article" date="2019" name="Environ. Microbiol.">
        <title>Fungal ecological strategies reflected in gene transcription - a case study of two litter decomposers.</title>
        <authorList>
            <person name="Barbi F."/>
            <person name="Kohler A."/>
            <person name="Barry K."/>
            <person name="Baskaran P."/>
            <person name="Daum C."/>
            <person name="Fauchery L."/>
            <person name="Ihrmark K."/>
            <person name="Kuo A."/>
            <person name="LaButti K."/>
            <person name="Lipzen A."/>
            <person name="Morin E."/>
            <person name="Grigoriev I.V."/>
            <person name="Henrissat B."/>
            <person name="Lindahl B."/>
            <person name="Martin F."/>
        </authorList>
    </citation>
    <scope>NUCLEOTIDE SEQUENCE</scope>
    <source>
        <strain evidence="2">JB14</strain>
    </source>
</reference>
<dbReference type="EMBL" id="ML769385">
    <property type="protein sequence ID" value="KAE9410403.1"/>
    <property type="molecule type" value="Genomic_DNA"/>
</dbReference>
<dbReference type="OrthoDB" id="2863465at2759"/>
<protein>
    <submittedName>
        <fullName evidence="2">Uncharacterized protein</fullName>
    </submittedName>
</protein>
<gene>
    <name evidence="2" type="ORF">BT96DRAFT_983940</name>
</gene>
<proteinExistence type="predicted"/>
<feature type="region of interest" description="Disordered" evidence="1">
    <location>
        <begin position="37"/>
        <end position="73"/>
    </location>
</feature>
<feature type="region of interest" description="Disordered" evidence="1">
    <location>
        <begin position="1"/>
        <end position="25"/>
    </location>
</feature>
<feature type="compositionally biased region" description="Low complexity" evidence="1">
    <location>
        <begin position="1"/>
        <end position="11"/>
    </location>
</feature>
<sequence>MSIKSSSSSTSFKVPTEDGEHTLTAFGDVAASEINFMRSSSPDVIEPPKRPNRNRTIKRPLPPSKSASRRKAYGNLDDFTALYNSLREGRDQARASSDRVKSDSFEQQLSWALSSEQVASYSGRPTGIRNSNQARNTTPLTSSDHDYSLPGPLRHKMERLPRRQPLPRWNLYLEQDDSKEGVAKAE</sequence>